<keyword evidence="1 3" id="KW-0963">Cytoplasm</keyword>
<keyword evidence="3" id="KW-0961">Cell wall biogenesis/degradation</keyword>
<organism evidence="4 5">
    <name type="scientific">Alteracholeplasma palmae (strain ATCC 49389 / J233)</name>
    <name type="common">Acholeplasma palmae</name>
    <dbReference type="NCBI Taxonomy" id="1318466"/>
    <lineage>
        <taxon>Bacteria</taxon>
        <taxon>Bacillati</taxon>
        <taxon>Mycoplasmatota</taxon>
        <taxon>Mollicutes</taxon>
        <taxon>Acholeplasmatales</taxon>
        <taxon>Acholeplasmataceae</taxon>
        <taxon>Acholeplasma</taxon>
    </lineage>
</organism>
<comment type="subunit">
    <text evidence="3">Forms a complex with KhpB.</text>
</comment>
<evidence type="ECO:0000313" key="4">
    <source>
        <dbReference type="EMBL" id="CCV63828.1"/>
    </source>
</evidence>
<dbReference type="PANTHER" id="PTHR34654">
    <property type="entry name" value="UPF0109 PROTEIN SCO5592"/>
    <property type="match status" value="1"/>
</dbReference>
<evidence type="ECO:0000256" key="1">
    <source>
        <dbReference type="ARBA" id="ARBA00022490"/>
    </source>
</evidence>
<dbReference type="GO" id="GO:0008360">
    <property type="term" value="P:regulation of cell shape"/>
    <property type="evidence" value="ECO:0007669"/>
    <property type="project" value="UniProtKB-KW"/>
</dbReference>
<dbReference type="CDD" id="cd22533">
    <property type="entry name" value="KH-II_YlqC-like"/>
    <property type="match status" value="1"/>
</dbReference>
<dbReference type="SUPFAM" id="SSF54814">
    <property type="entry name" value="Prokaryotic type KH domain (KH-domain type II)"/>
    <property type="match status" value="1"/>
</dbReference>
<comment type="similarity">
    <text evidence="3">Belongs to the KhpA RNA-binding protein family.</text>
</comment>
<proteinExistence type="inferred from homology"/>
<dbReference type="InterPro" id="IPR020627">
    <property type="entry name" value="KhpA"/>
</dbReference>
<dbReference type="GO" id="GO:0003723">
    <property type="term" value="F:RNA binding"/>
    <property type="evidence" value="ECO:0007669"/>
    <property type="project" value="UniProtKB-UniRule"/>
</dbReference>
<dbReference type="HAMAP" id="MF_00088">
    <property type="entry name" value="KhpA"/>
    <property type="match status" value="1"/>
</dbReference>
<dbReference type="RefSeq" id="WP_026655506.1">
    <property type="nucleotide sequence ID" value="NC_022538.1"/>
</dbReference>
<dbReference type="GO" id="GO:0009252">
    <property type="term" value="P:peptidoglycan biosynthetic process"/>
    <property type="evidence" value="ECO:0007669"/>
    <property type="project" value="UniProtKB-UniRule"/>
</dbReference>
<sequence>MAINFEKLVKSITMPLVVHPDAVLVKILSEDEEIINIQLVVHEADLGRVIGKGGKIASAIRTIIYAGAAKEGRKIHLEIDAF</sequence>
<evidence type="ECO:0000313" key="5">
    <source>
        <dbReference type="Proteomes" id="UP000032740"/>
    </source>
</evidence>
<dbReference type="EMBL" id="FO681347">
    <property type="protein sequence ID" value="CCV63828.1"/>
    <property type="molecule type" value="Genomic_DNA"/>
</dbReference>
<evidence type="ECO:0000256" key="3">
    <source>
        <dbReference type="HAMAP-Rule" id="MF_00088"/>
    </source>
</evidence>
<dbReference type="HOGENOM" id="CLU_132074_1_2_14"/>
<comment type="subcellular location">
    <subcellularLocation>
        <location evidence="3">Cytoplasm</location>
    </subcellularLocation>
</comment>
<name>U4KK06_ALTPJ</name>
<dbReference type="KEGG" id="apal:BN85402510"/>
<reference evidence="4 5" key="1">
    <citation type="journal article" date="2013" name="J. Mol. Microbiol. Biotechnol.">
        <title>Analysis of the Complete Genomes of Acholeplasma brassicae , A. palmae and A. laidlawii and Their Comparison to the Obligate Parasites from ' Candidatus Phytoplasma'.</title>
        <authorList>
            <person name="Kube M."/>
            <person name="Siewert C."/>
            <person name="Migdoll A.M."/>
            <person name="Duduk B."/>
            <person name="Holz S."/>
            <person name="Rabus R."/>
            <person name="Seemuller E."/>
            <person name="Mitrovic J."/>
            <person name="Muller I."/>
            <person name="Buttner C."/>
            <person name="Reinhardt R."/>
        </authorList>
    </citation>
    <scope>NUCLEOTIDE SEQUENCE [LARGE SCALE GENOMIC DNA]</scope>
    <source>
        <strain evidence="4 5">J233</strain>
    </source>
</reference>
<dbReference type="GO" id="GO:0071555">
    <property type="term" value="P:cell wall organization"/>
    <property type="evidence" value="ECO:0007669"/>
    <property type="project" value="UniProtKB-KW"/>
</dbReference>
<dbReference type="InterPro" id="IPR009019">
    <property type="entry name" value="KH_sf_prok-type"/>
</dbReference>
<dbReference type="PANTHER" id="PTHR34654:SF1">
    <property type="entry name" value="RNA-BINDING PROTEIN KHPA"/>
    <property type="match status" value="1"/>
</dbReference>
<dbReference type="STRING" id="1318466.BN85402510"/>
<dbReference type="Proteomes" id="UP000032740">
    <property type="component" value="Chromosome"/>
</dbReference>
<dbReference type="OrthoDB" id="9812389at2"/>
<dbReference type="GO" id="GO:0005737">
    <property type="term" value="C:cytoplasm"/>
    <property type="evidence" value="ECO:0007669"/>
    <property type="project" value="UniProtKB-SubCell"/>
</dbReference>
<comment type="function">
    <text evidence="3">A probable RNA chaperone. Forms a complex with KhpB which binds to cellular RNA and controls its expression. Plays a role in peptidoglycan (PG) homeostasis and cell length regulation.</text>
</comment>
<keyword evidence="3" id="KW-0133">Cell shape</keyword>
<gene>
    <name evidence="3" type="primary">khpA</name>
    <name evidence="4" type="ORF">BN85402510</name>
</gene>
<dbReference type="Gene3D" id="3.30.300.20">
    <property type="match status" value="1"/>
</dbReference>
<accession>U4KK06</accession>
<keyword evidence="5" id="KW-1185">Reference proteome</keyword>
<dbReference type="Pfam" id="PF13083">
    <property type="entry name" value="KH_KhpA-B"/>
    <property type="match status" value="1"/>
</dbReference>
<dbReference type="AlphaFoldDB" id="U4KK06"/>
<evidence type="ECO:0000256" key="2">
    <source>
        <dbReference type="ARBA" id="ARBA00022884"/>
    </source>
</evidence>
<protein>
    <recommendedName>
        <fullName evidence="3">RNA-binding protein KhpA</fullName>
    </recommendedName>
    <alternativeName>
        <fullName evidence="3">KH-domain protein A</fullName>
    </alternativeName>
</protein>
<dbReference type="InterPro" id="IPR015946">
    <property type="entry name" value="KH_dom-like_a/b"/>
</dbReference>
<keyword evidence="3" id="KW-0143">Chaperone</keyword>
<keyword evidence="2 3" id="KW-0694">RNA-binding</keyword>